<feature type="region of interest" description="Disordered" evidence="1">
    <location>
        <begin position="1"/>
        <end position="25"/>
    </location>
</feature>
<dbReference type="AlphaFoldDB" id="A0A9D4GUB0"/>
<dbReference type="Proteomes" id="UP000828390">
    <property type="component" value="Unassembled WGS sequence"/>
</dbReference>
<dbReference type="EMBL" id="JAIWYP010000005">
    <property type="protein sequence ID" value="KAH3821609.1"/>
    <property type="molecule type" value="Genomic_DNA"/>
</dbReference>
<proteinExistence type="predicted"/>
<sequence length="115" mass="12469">MASTLAPSIPSFRSQRPTPKPSSPVKRFLDKTCFIITDAPSATSLLAHTPLFSAFAGDHTQLTNAHSSQRNTLPEPPPNPNPLHSINKPNKTAVVTPIYIHKLSQFCQVTNGLTI</sequence>
<reference evidence="2" key="2">
    <citation type="submission" date="2020-11" db="EMBL/GenBank/DDBJ databases">
        <authorList>
            <person name="McCartney M.A."/>
            <person name="Auch B."/>
            <person name="Kono T."/>
            <person name="Mallez S."/>
            <person name="Becker A."/>
            <person name="Gohl D.M."/>
            <person name="Silverstein K.A.T."/>
            <person name="Koren S."/>
            <person name="Bechman K.B."/>
            <person name="Herman A."/>
            <person name="Abrahante J.E."/>
            <person name="Garbe J."/>
        </authorList>
    </citation>
    <scope>NUCLEOTIDE SEQUENCE</scope>
    <source>
        <strain evidence="2">Duluth1</strain>
        <tissue evidence="2">Whole animal</tissue>
    </source>
</reference>
<reference evidence="2" key="1">
    <citation type="journal article" date="2019" name="bioRxiv">
        <title>The Genome of the Zebra Mussel, Dreissena polymorpha: A Resource for Invasive Species Research.</title>
        <authorList>
            <person name="McCartney M.A."/>
            <person name="Auch B."/>
            <person name="Kono T."/>
            <person name="Mallez S."/>
            <person name="Zhang Y."/>
            <person name="Obille A."/>
            <person name="Becker A."/>
            <person name="Abrahante J.E."/>
            <person name="Garbe J."/>
            <person name="Badalamenti J.P."/>
            <person name="Herman A."/>
            <person name="Mangelson H."/>
            <person name="Liachko I."/>
            <person name="Sullivan S."/>
            <person name="Sone E.D."/>
            <person name="Koren S."/>
            <person name="Silverstein K.A.T."/>
            <person name="Beckman K.B."/>
            <person name="Gohl D.M."/>
        </authorList>
    </citation>
    <scope>NUCLEOTIDE SEQUENCE</scope>
    <source>
        <strain evidence="2">Duluth1</strain>
        <tissue evidence="2">Whole animal</tissue>
    </source>
</reference>
<comment type="caution">
    <text evidence="2">The sequence shown here is derived from an EMBL/GenBank/DDBJ whole genome shotgun (WGS) entry which is preliminary data.</text>
</comment>
<feature type="compositionally biased region" description="Polar residues" evidence="1">
    <location>
        <begin position="60"/>
        <end position="72"/>
    </location>
</feature>
<feature type="compositionally biased region" description="Polar residues" evidence="1">
    <location>
        <begin position="1"/>
        <end position="17"/>
    </location>
</feature>
<accession>A0A9D4GUB0</accession>
<evidence type="ECO:0000256" key="1">
    <source>
        <dbReference type="SAM" id="MobiDB-lite"/>
    </source>
</evidence>
<gene>
    <name evidence="2" type="ORF">DPMN_123374</name>
</gene>
<protein>
    <submittedName>
        <fullName evidence="2">Uncharacterized protein</fullName>
    </submittedName>
</protein>
<organism evidence="2 3">
    <name type="scientific">Dreissena polymorpha</name>
    <name type="common">Zebra mussel</name>
    <name type="synonym">Mytilus polymorpha</name>
    <dbReference type="NCBI Taxonomy" id="45954"/>
    <lineage>
        <taxon>Eukaryota</taxon>
        <taxon>Metazoa</taxon>
        <taxon>Spiralia</taxon>
        <taxon>Lophotrochozoa</taxon>
        <taxon>Mollusca</taxon>
        <taxon>Bivalvia</taxon>
        <taxon>Autobranchia</taxon>
        <taxon>Heteroconchia</taxon>
        <taxon>Euheterodonta</taxon>
        <taxon>Imparidentia</taxon>
        <taxon>Neoheterodontei</taxon>
        <taxon>Myida</taxon>
        <taxon>Dreissenoidea</taxon>
        <taxon>Dreissenidae</taxon>
        <taxon>Dreissena</taxon>
    </lineage>
</organism>
<feature type="region of interest" description="Disordered" evidence="1">
    <location>
        <begin position="60"/>
        <end position="88"/>
    </location>
</feature>
<keyword evidence="3" id="KW-1185">Reference proteome</keyword>
<evidence type="ECO:0000313" key="3">
    <source>
        <dbReference type="Proteomes" id="UP000828390"/>
    </source>
</evidence>
<name>A0A9D4GUB0_DREPO</name>
<evidence type="ECO:0000313" key="2">
    <source>
        <dbReference type="EMBL" id="KAH3821609.1"/>
    </source>
</evidence>